<keyword evidence="10" id="KW-1185">Reference proteome</keyword>
<dbReference type="GO" id="GO:0046872">
    <property type="term" value="F:metal ion binding"/>
    <property type="evidence" value="ECO:0007669"/>
    <property type="project" value="UniProtKB-KW"/>
</dbReference>
<dbReference type="AlphaFoldDB" id="A0A8G2FAA1"/>
<dbReference type="InterPro" id="IPR052038">
    <property type="entry name" value="Type-VII_TA_antitoxin"/>
</dbReference>
<comment type="caution">
    <text evidence="9">The sequence shown here is derived from an EMBL/GenBank/DDBJ whole genome shotgun (WGS) entry which is preliminary data.</text>
</comment>
<feature type="domain" description="Polymerase beta nucleotidyltransferase" evidence="8">
    <location>
        <begin position="51"/>
        <end position="121"/>
    </location>
</feature>
<dbReference type="Pfam" id="PF18765">
    <property type="entry name" value="Polbeta"/>
    <property type="match status" value="1"/>
</dbReference>
<organism evidence="9 10">
    <name type="scientific">Parabacteroides chinchillae</name>
    <dbReference type="NCBI Taxonomy" id="871327"/>
    <lineage>
        <taxon>Bacteria</taxon>
        <taxon>Pseudomonadati</taxon>
        <taxon>Bacteroidota</taxon>
        <taxon>Bacteroidia</taxon>
        <taxon>Bacteroidales</taxon>
        <taxon>Tannerellaceae</taxon>
        <taxon>Parabacteroides</taxon>
    </lineage>
</organism>
<dbReference type="Gene3D" id="3.30.460.10">
    <property type="entry name" value="Beta Polymerase, domain 2"/>
    <property type="match status" value="1"/>
</dbReference>
<dbReference type="InterPro" id="IPR043519">
    <property type="entry name" value="NT_sf"/>
</dbReference>
<dbReference type="GO" id="GO:0005524">
    <property type="term" value="F:ATP binding"/>
    <property type="evidence" value="ECO:0007669"/>
    <property type="project" value="UniProtKB-KW"/>
</dbReference>
<dbReference type="CDD" id="cd05403">
    <property type="entry name" value="NT_KNTase_like"/>
    <property type="match status" value="1"/>
</dbReference>
<evidence type="ECO:0000256" key="7">
    <source>
        <dbReference type="ARBA" id="ARBA00022842"/>
    </source>
</evidence>
<comment type="cofactor">
    <cofactor evidence="1">
        <name>Mg(2+)</name>
        <dbReference type="ChEBI" id="CHEBI:18420"/>
    </cofactor>
</comment>
<protein>
    <recommendedName>
        <fullName evidence="8">Polymerase beta nucleotidyltransferase domain-containing protein</fullName>
    </recommendedName>
</protein>
<dbReference type="PANTHER" id="PTHR33571">
    <property type="entry name" value="SSL8005 PROTEIN"/>
    <property type="match status" value="1"/>
</dbReference>
<sequence>MGRNTGGFREEMIEHYINFAYIKEKEIDMKTKAEYLTLLRSYFLNDAQHYGVVRMGLFGSVVRNEQTDDSDVDIAYEGKPDILLRSRMKRELEALFGCKVDLIRLRKQLTGSTFEKNISKDLIYV</sequence>
<evidence type="ECO:0000256" key="6">
    <source>
        <dbReference type="ARBA" id="ARBA00022840"/>
    </source>
</evidence>
<gene>
    <name evidence="9" type="ORF">SAMN05444001_105164</name>
</gene>
<dbReference type="RefSeq" id="WP_234999296.1">
    <property type="nucleotide sequence ID" value="NZ_FNVS01000005.1"/>
</dbReference>
<dbReference type="EMBL" id="FNVS01000005">
    <property type="protein sequence ID" value="SEF72906.1"/>
    <property type="molecule type" value="Genomic_DNA"/>
</dbReference>
<dbReference type="InterPro" id="IPR041633">
    <property type="entry name" value="Polbeta"/>
</dbReference>
<dbReference type="Proteomes" id="UP000236725">
    <property type="component" value="Unassembled WGS sequence"/>
</dbReference>
<dbReference type="SUPFAM" id="SSF81301">
    <property type="entry name" value="Nucleotidyltransferase"/>
    <property type="match status" value="1"/>
</dbReference>
<keyword evidence="4" id="KW-0479">Metal-binding</keyword>
<evidence type="ECO:0000256" key="2">
    <source>
        <dbReference type="ARBA" id="ARBA00022679"/>
    </source>
</evidence>
<keyword evidence="6" id="KW-0067">ATP-binding</keyword>
<keyword evidence="5" id="KW-0547">Nucleotide-binding</keyword>
<evidence type="ECO:0000256" key="3">
    <source>
        <dbReference type="ARBA" id="ARBA00022695"/>
    </source>
</evidence>
<reference evidence="9 10" key="1">
    <citation type="submission" date="2016-10" db="EMBL/GenBank/DDBJ databases">
        <authorList>
            <person name="Varghese N."/>
            <person name="Submissions S."/>
        </authorList>
    </citation>
    <scope>NUCLEOTIDE SEQUENCE [LARGE SCALE GENOMIC DNA]</scope>
    <source>
        <strain evidence="9 10">DSM 29073</strain>
    </source>
</reference>
<evidence type="ECO:0000313" key="9">
    <source>
        <dbReference type="EMBL" id="SEF72906.1"/>
    </source>
</evidence>
<evidence type="ECO:0000256" key="5">
    <source>
        <dbReference type="ARBA" id="ARBA00022741"/>
    </source>
</evidence>
<evidence type="ECO:0000313" key="10">
    <source>
        <dbReference type="Proteomes" id="UP000236725"/>
    </source>
</evidence>
<accession>A0A8G2FAA1</accession>
<proteinExistence type="predicted"/>
<evidence type="ECO:0000259" key="8">
    <source>
        <dbReference type="Pfam" id="PF18765"/>
    </source>
</evidence>
<keyword evidence="3" id="KW-0548">Nucleotidyltransferase</keyword>
<name>A0A8G2FAA1_9BACT</name>
<evidence type="ECO:0000256" key="4">
    <source>
        <dbReference type="ARBA" id="ARBA00022723"/>
    </source>
</evidence>
<keyword evidence="2" id="KW-0808">Transferase</keyword>
<keyword evidence="7" id="KW-0460">Magnesium</keyword>
<evidence type="ECO:0000256" key="1">
    <source>
        <dbReference type="ARBA" id="ARBA00001946"/>
    </source>
</evidence>
<dbReference type="GO" id="GO:0016779">
    <property type="term" value="F:nucleotidyltransferase activity"/>
    <property type="evidence" value="ECO:0007669"/>
    <property type="project" value="UniProtKB-KW"/>
</dbReference>
<dbReference type="PANTHER" id="PTHR33571:SF14">
    <property type="entry name" value="PROTEIN ADENYLYLTRANSFERASE MJ0435-RELATED"/>
    <property type="match status" value="1"/>
</dbReference>